<dbReference type="PROSITE" id="PS51450">
    <property type="entry name" value="LRR"/>
    <property type="match status" value="1"/>
</dbReference>
<sequence length="767" mass="89048">MVPQQLQLQHLNFPARKRQRRRLELFDLPNEIIELIVFFIPDYILETYVNLPFLGGYAINRLYRFAEVSEYSRFLDSREVYKYIIQKRVSKPVLKCYLNYVHQESSKRVFKPLRLYQLVQFVRKYPSFKPKIVYFSSYDQFLWFHERYTSILSQLPRIDLAVTESDRSPPISFGLDYNIYRVLLPSRQNTTDSSKGFIHGKMLPNIVSVLAKSIPSFEDKTWGRNIQELTLWNVGSNDLCRIFPNLKRLRIDGLLDLSVNDFPRLPLSLQFLQINITKFVELDVTYLGSLREFVAAIHSALDSLRRFTFPPGIERVILWSEYGSANEPDISDLDSIELYPNLKEFEIEIKSQGYGTRIFSNNTFPSSLRKLRITMEDHPASQWSFEGNGTEVFIPIGNNLQIPKNLNVLQLKAYLGCYQPDKLLFPSSLRVLHISNDWNQTKQRWWKWPIPEENWSQAVFPDTLVELKLKVFKIGKIRFPKSLRSLVLSSWHGIELLNLASMENLVQLKIGWVEESSDFICKLPLSLDILDLSRSTIRGRIIIEASNLKQFKLPLIRLLSRSKFQIPACVQQLLFTGFRSSIRIGRDFLPNSLTELDLSRCDTKSKLFDQFQIHNYKNLVKLDLSSNKLSRLGDLPASLEYLNLGRNPIAVFNPTAFWNLPKLKELYLNSTNIFIQLHGMSLHFPHSLVKLDLSLNNLQPGAAANIILSSCDQLQELRLFGNKEMTDAQVIVDVVKSSIPNIVEVILDWEVGKHIRQEEGVNFLSFR</sequence>
<dbReference type="Proteomes" id="UP000694255">
    <property type="component" value="Unassembled WGS sequence"/>
</dbReference>
<dbReference type="PANTHER" id="PTHR45752">
    <property type="entry name" value="LEUCINE-RICH REPEAT-CONTAINING"/>
    <property type="match status" value="1"/>
</dbReference>
<proteinExistence type="predicted"/>
<dbReference type="InterPro" id="IPR050715">
    <property type="entry name" value="LRR-SigEffector_domain"/>
</dbReference>
<dbReference type="EMBL" id="JAGSYN010000056">
    <property type="protein sequence ID" value="KAG7664970.1"/>
    <property type="molecule type" value="Genomic_DNA"/>
</dbReference>
<dbReference type="Pfam" id="PF13855">
    <property type="entry name" value="LRR_8"/>
    <property type="match status" value="1"/>
</dbReference>
<name>A0A8J5UZQ6_9ASCO</name>
<reference evidence="1 2" key="1">
    <citation type="journal article" date="2021" name="DNA Res.">
        <title>Genome analysis of Candida subhashii reveals its hybrid nature and dual mitochondrial genome conformations.</title>
        <authorList>
            <person name="Mixao V."/>
            <person name="Hegedusova E."/>
            <person name="Saus E."/>
            <person name="Pryszcz L.P."/>
            <person name="Cillingova A."/>
            <person name="Nosek J."/>
            <person name="Gabaldon T."/>
        </authorList>
    </citation>
    <scope>NUCLEOTIDE SEQUENCE [LARGE SCALE GENOMIC DNA]</scope>
    <source>
        <strain evidence="1 2">CBS 10753</strain>
    </source>
</reference>
<protein>
    <submittedName>
        <fullName evidence="1">Uncharacterized protein</fullName>
    </submittedName>
</protein>
<dbReference type="InterPro" id="IPR001611">
    <property type="entry name" value="Leu-rich_rpt"/>
</dbReference>
<organism evidence="1 2">
    <name type="scientific">[Candida] subhashii</name>
    <dbReference type="NCBI Taxonomy" id="561895"/>
    <lineage>
        <taxon>Eukaryota</taxon>
        <taxon>Fungi</taxon>
        <taxon>Dikarya</taxon>
        <taxon>Ascomycota</taxon>
        <taxon>Saccharomycotina</taxon>
        <taxon>Pichiomycetes</taxon>
        <taxon>Debaryomycetaceae</taxon>
        <taxon>Spathaspora</taxon>
    </lineage>
</organism>
<evidence type="ECO:0000313" key="2">
    <source>
        <dbReference type="Proteomes" id="UP000694255"/>
    </source>
</evidence>
<dbReference type="OrthoDB" id="4025406at2759"/>
<keyword evidence="2" id="KW-1185">Reference proteome</keyword>
<evidence type="ECO:0000313" key="1">
    <source>
        <dbReference type="EMBL" id="KAG7664970.1"/>
    </source>
</evidence>
<dbReference type="AlphaFoldDB" id="A0A8J5UZQ6"/>
<dbReference type="PANTHER" id="PTHR45752:SF187">
    <property type="entry name" value="LEUCINE-RICH REPEAT AND IQ DOMAIN-CONTAINING PROTEIN 4"/>
    <property type="match status" value="1"/>
</dbReference>
<comment type="caution">
    <text evidence="1">The sequence shown here is derived from an EMBL/GenBank/DDBJ whole genome shotgun (WGS) entry which is preliminary data.</text>
</comment>
<dbReference type="GeneID" id="73468299"/>
<accession>A0A8J5UZQ6</accession>
<gene>
    <name evidence="1" type="ORF">J8A68_001498</name>
</gene>
<dbReference type="RefSeq" id="XP_049265202.1">
    <property type="nucleotide sequence ID" value="XM_049405158.1"/>
</dbReference>